<proteinExistence type="predicted"/>
<organism evidence="1 2">
    <name type="scientific">Arctium lappa</name>
    <name type="common">Greater burdock</name>
    <name type="synonym">Lappa major</name>
    <dbReference type="NCBI Taxonomy" id="4217"/>
    <lineage>
        <taxon>Eukaryota</taxon>
        <taxon>Viridiplantae</taxon>
        <taxon>Streptophyta</taxon>
        <taxon>Embryophyta</taxon>
        <taxon>Tracheophyta</taxon>
        <taxon>Spermatophyta</taxon>
        <taxon>Magnoliopsida</taxon>
        <taxon>eudicotyledons</taxon>
        <taxon>Gunneridae</taxon>
        <taxon>Pentapetalae</taxon>
        <taxon>asterids</taxon>
        <taxon>campanulids</taxon>
        <taxon>Asterales</taxon>
        <taxon>Asteraceae</taxon>
        <taxon>Carduoideae</taxon>
        <taxon>Cardueae</taxon>
        <taxon>Arctiinae</taxon>
        <taxon>Arctium</taxon>
    </lineage>
</organism>
<dbReference type="Proteomes" id="UP001055879">
    <property type="component" value="Linkage Group LG17"/>
</dbReference>
<sequence length="240" mass="26266">MEPWRDLRGTIVMVTGASSGRVNQNQARNIDTLAVAVELDVSADAPTIEASVRKAWEAFGRINTLINNVGFRGPIRSSLDLLQEDWDITFNTNTRGSWLVSKYFCLKMLALDQGGSIINISSTAGVGRVFPPAVAYASSKSSLDTMTKVMAMELGKHKIRVNAICPGIFRSEITNELLEKKWFEKVVSRTVPLKDLGTTNPALTSLVKYLIHDSSNYMTGNVFIVDAGYSLAGVPLYSSL</sequence>
<evidence type="ECO:0000313" key="2">
    <source>
        <dbReference type="Proteomes" id="UP001055879"/>
    </source>
</evidence>
<evidence type="ECO:0000313" key="1">
    <source>
        <dbReference type="EMBL" id="KAI3667287.1"/>
    </source>
</evidence>
<name>A0ACB8XI70_ARCLA</name>
<gene>
    <name evidence="1" type="ORF">L6452_42338</name>
</gene>
<accession>A0ACB8XI70</accession>
<keyword evidence="2" id="KW-1185">Reference proteome</keyword>
<protein>
    <submittedName>
        <fullName evidence="1">Uncharacterized protein</fullName>
    </submittedName>
</protein>
<reference evidence="2" key="1">
    <citation type="journal article" date="2022" name="Mol. Ecol. Resour.">
        <title>The genomes of chicory, endive, great burdock and yacon provide insights into Asteraceae palaeo-polyploidization history and plant inulin production.</title>
        <authorList>
            <person name="Fan W."/>
            <person name="Wang S."/>
            <person name="Wang H."/>
            <person name="Wang A."/>
            <person name="Jiang F."/>
            <person name="Liu H."/>
            <person name="Zhao H."/>
            <person name="Xu D."/>
            <person name="Zhang Y."/>
        </authorList>
    </citation>
    <scope>NUCLEOTIDE SEQUENCE [LARGE SCALE GENOMIC DNA]</scope>
    <source>
        <strain evidence="2">cv. Niubang</strain>
    </source>
</reference>
<reference evidence="1 2" key="2">
    <citation type="journal article" date="2022" name="Mol. Ecol. Resour.">
        <title>The genomes of chicory, endive, great burdock and yacon provide insights into Asteraceae paleo-polyploidization history and plant inulin production.</title>
        <authorList>
            <person name="Fan W."/>
            <person name="Wang S."/>
            <person name="Wang H."/>
            <person name="Wang A."/>
            <person name="Jiang F."/>
            <person name="Liu H."/>
            <person name="Zhao H."/>
            <person name="Xu D."/>
            <person name="Zhang Y."/>
        </authorList>
    </citation>
    <scope>NUCLEOTIDE SEQUENCE [LARGE SCALE GENOMIC DNA]</scope>
    <source>
        <strain evidence="2">cv. Niubang</strain>
    </source>
</reference>
<dbReference type="EMBL" id="CM042063">
    <property type="protein sequence ID" value="KAI3667287.1"/>
    <property type="molecule type" value="Genomic_DNA"/>
</dbReference>
<comment type="caution">
    <text evidence="1">The sequence shown here is derived from an EMBL/GenBank/DDBJ whole genome shotgun (WGS) entry which is preliminary data.</text>
</comment>